<dbReference type="EMBL" id="CDMY01000566">
    <property type="protein sequence ID" value="CEM23371.1"/>
    <property type="molecule type" value="Genomic_DNA"/>
</dbReference>
<reference evidence="1 2" key="1">
    <citation type="submission" date="2014-11" db="EMBL/GenBank/DDBJ databases">
        <authorList>
            <person name="Zhu J."/>
            <person name="Qi W."/>
            <person name="Song R."/>
        </authorList>
    </citation>
    <scope>NUCLEOTIDE SEQUENCE [LARGE SCALE GENOMIC DNA]</scope>
</reference>
<accession>A0A0G4G4N6</accession>
<proteinExistence type="predicted"/>
<dbReference type="InParanoid" id="A0A0G4G4N6"/>
<gene>
    <name evidence="1" type="ORF">Vbra_21937</name>
</gene>
<dbReference type="VEuPathDB" id="CryptoDB:Vbra_21937"/>
<dbReference type="Proteomes" id="UP000041254">
    <property type="component" value="Unassembled WGS sequence"/>
</dbReference>
<evidence type="ECO:0000313" key="2">
    <source>
        <dbReference type="Proteomes" id="UP000041254"/>
    </source>
</evidence>
<keyword evidence="2" id="KW-1185">Reference proteome</keyword>
<evidence type="ECO:0000313" key="1">
    <source>
        <dbReference type="EMBL" id="CEM23371.1"/>
    </source>
</evidence>
<protein>
    <submittedName>
        <fullName evidence="1">Uncharacterized protein</fullName>
    </submittedName>
</protein>
<organism evidence="1 2">
    <name type="scientific">Vitrella brassicaformis (strain CCMP3155)</name>
    <dbReference type="NCBI Taxonomy" id="1169540"/>
    <lineage>
        <taxon>Eukaryota</taxon>
        <taxon>Sar</taxon>
        <taxon>Alveolata</taxon>
        <taxon>Colpodellida</taxon>
        <taxon>Vitrellaceae</taxon>
        <taxon>Vitrella</taxon>
    </lineage>
</organism>
<dbReference type="AlphaFoldDB" id="A0A0G4G4N6"/>
<name>A0A0G4G4N6_VITBC</name>
<sequence length="495" mass="54937">MSGELSTGPVSPASICSLGKDPTRHCPPRCVIAPPPQQKKARSDRRGIGMTMENLQPLLPHTPAARMTAPSTPVIKKPPCPHPSPLGYQPHKPAKARAAVILPLTVSVLRGIARWARLIPGPGSYDTATESQPRSFSFARASSTFPRQRGRAIDQPGFIDCTRALSATLPRSKSAIVLPKHPIRMRQPRHRERRDISGCMSAACEQLIRRRGGIGVIAWVRATKRRPAGPCGADERPLLLACDKWVRPCKPTARYYEPVDKPRLSSVPLTMLHPGRWVFYDPPAHTAQTTDFARAMSFEEFVSNQRRTDILRRHLVAQRTRGPSPAEHRIPDAEVWKGRRAPCIDFSSGPEREDETGGEGEIDGDVLVLDPEWRLMSADTKGLPEFDRQGGRELLVEGRQIWDAFYGDRIEGVPLDGDVLSLRQTDSHGGGVAKDIVAMDRLTSREECVLVPRLYFIGESALRDVFVLRQLGEDDQVDMAGGWRALLRPEFNTNV</sequence>